<feature type="region of interest" description="Disordered" evidence="1">
    <location>
        <begin position="12"/>
        <end position="58"/>
    </location>
</feature>
<evidence type="ECO:0000256" key="1">
    <source>
        <dbReference type="SAM" id="MobiDB-lite"/>
    </source>
</evidence>
<accession>A0A8J5W1K4</accession>
<proteinExistence type="predicted"/>
<name>A0A8J5W1K4_ZIZPA</name>
<evidence type="ECO:0000313" key="3">
    <source>
        <dbReference type="Proteomes" id="UP000729402"/>
    </source>
</evidence>
<evidence type="ECO:0000313" key="2">
    <source>
        <dbReference type="EMBL" id="KAG8070653.1"/>
    </source>
</evidence>
<dbReference type="Proteomes" id="UP000729402">
    <property type="component" value="Unassembled WGS sequence"/>
</dbReference>
<reference evidence="2" key="2">
    <citation type="submission" date="2021-02" db="EMBL/GenBank/DDBJ databases">
        <authorList>
            <person name="Kimball J.A."/>
            <person name="Haas M.W."/>
            <person name="Macchietto M."/>
            <person name="Kono T."/>
            <person name="Duquette J."/>
            <person name="Shao M."/>
        </authorList>
    </citation>
    <scope>NUCLEOTIDE SEQUENCE</scope>
    <source>
        <tissue evidence="2">Fresh leaf tissue</tissue>
    </source>
</reference>
<dbReference type="EMBL" id="JAAALK010000283">
    <property type="protein sequence ID" value="KAG8070653.1"/>
    <property type="molecule type" value="Genomic_DNA"/>
</dbReference>
<comment type="caution">
    <text evidence="2">The sequence shown here is derived from an EMBL/GenBank/DDBJ whole genome shotgun (WGS) entry which is preliminary data.</text>
</comment>
<dbReference type="AlphaFoldDB" id="A0A8J5W1K4"/>
<sequence length="83" mass="9218">MPLIAAITHHGKSCRYHPKPPLSPWKIPPRDDIGWRHRGPTGKQGRSAAGQRQDGGGWWHGLRRRTMLAWVFESRGLGSEGGG</sequence>
<reference evidence="2" key="1">
    <citation type="journal article" date="2021" name="bioRxiv">
        <title>Whole Genome Assembly and Annotation of Northern Wild Rice, Zizania palustris L., Supports a Whole Genome Duplication in the Zizania Genus.</title>
        <authorList>
            <person name="Haas M."/>
            <person name="Kono T."/>
            <person name="Macchietto M."/>
            <person name="Millas R."/>
            <person name="McGilp L."/>
            <person name="Shao M."/>
            <person name="Duquette J."/>
            <person name="Hirsch C.N."/>
            <person name="Kimball J."/>
        </authorList>
    </citation>
    <scope>NUCLEOTIDE SEQUENCE</scope>
    <source>
        <tissue evidence="2">Fresh leaf tissue</tissue>
    </source>
</reference>
<protein>
    <submittedName>
        <fullName evidence="2">Uncharacterized protein</fullName>
    </submittedName>
</protein>
<organism evidence="2 3">
    <name type="scientific">Zizania palustris</name>
    <name type="common">Northern wild rice</name>
    <dbReference type="NCBI Taxonomy" id="103762"/>
    <lineage>
        <taxon>Eukaryota</taxon>
        <taxon>Viridiplantae</taxon>
        <taxon>Streptophyta</taxon>
        <taxon>Embryophyta</taxon>
        <taxon>Tracheophyta</taxon>
        <taxon>Spermatophyta</taxon>
        <taxon>Magnoliopsida</taxon>
        <taxon>Liliopsida</taxon>
        <taxon>Poales</taxon>
        <taxon>Poaceae</taxon>
        <taxon>BOP clade</taxon>
        <taxon>Oryzoideae</taxon>
        <taxon>Oryzeae</taxon>
        <taxon>Zizaniinae</taxon>
        <taxon>Zizania</taxon>
    </lineage>
</organism>
<keyword evidence="3" id="KW-1185">Reference proteome</keyword>
<gene>
    <name evidence="2" type="ORF">GUJ93_ZPchr0006g43869</name>
</gene>